<protein>
    <submittedName>
        <fullName evidence="2">Uncharacterized protein</fullName>
    </submittedName>
</protein>
<dbReference type="EMBL" id="CAJOBC010008945">
    <property type="protein sequence ID" value="CAF3975085.1"/>
    <property type="molecule type" value="Genomic_DNA"/>
</dbReference>
<evidence type="ECO:0000313" key="5">
    <source>
        <dbReference type="Proteomes" id="UP000663829"/>
    </source>
</evidence>
<sequence>MADSEAKPDVNGKIACDKQISNSEEPNNEVYRCGQAILRAKTSLIKPYSKYTEEGYRPRTPNDPYTVLTNEQVSNIQKDASSLFFGKQHITTATGAFRQYRQRHGDTFSEHFVRGSTQHNPYVFLTAEPHSSQLNKDYNGSTYDTYPKWYPNKADDSTWYNSTVPLDRRRILDDIQPKTKKDYADLHNSQRERYQTAKSTWPHLSEYGDQFVLKTKVQQMSKTELQRAKEHIGQNPLWGSSYHNKLSADAVSSGKTLVNEPPLVVKC</sequence>
<evidence type="ECO:0000313" key="1">
    <source>
        <dbReference type="EMBL" id="CAF1204654.1"/>
    </source>
</evidence>
<comment type="caution">
    <text evidence="2">The sequence shown here is derived from an EMBL/GenBank/DDBJ whole genome shotgun (WGS) entry which is preliminary data.</text>
</comment>
<reference evidence="2" key="1">
    <citation type="submission" date="2021-02" db="EMBL/GenBank/DDBJ databases">
        <authorList>
            <person name="Nowell W R."/>
        </authorList>
    </citation>
    <scope>NUCLEOTIDE SEQUENCE</scope>
</reference>
<organism evidence="2 5">
    <name type="scientific">Didymodactylos carnosus</name>
    <dbReference type="NCBI Taxonomy" id="1234261"/>
    <lineage>
        <taxon>Eukaryota</taxon>
        <taxon>Metazoa</taxon>
        <taxon>Spiralia</taxon>
        <taxon>Gnathifera</taxon>
        <taxon>Rotifera</taxon>
        <taxon>Eurotatoria</taxon>
        <taxon>Bdelloidea</taxon>
        <taxon>Philodinida</taxon>
        <taxon>Philodinidae</taxon>
        <taxon>Didymodactylos</taxon>
    </lineage>
</organism>
<accession>A0A814XHB3</accession>
<dbReference type="EMBL" id="CAJNOK010014428">
    <property type="protein sequence ID" value="CAF1204654.1"/>
    <property type="molecule type" value="Genomic_DNA"/>
</dbReference>
<dbReference type="Proteomes" id="UP000681722">
    <property type="component" value="Unassembled WGS sequence"/>
</dbReference>
<keyword evidence="5" id="KW-1185">Reference proteome</keyword>
<dbReference type="OrthoDB" id="9974851at2759"/>
<evidence type="ECO:0000313" key="4">
    <source>
        <dbReference type="EMBL" id="CAF4014221.1"/>
    </source>
</evidence>
<dbReference type="AlphaFoldDB" id="A0A814XHB3"/>
<evidence type="ECO:0000313" key="2">
    <source>
        <dbReference type="EMBL" id="CAF1211110.1"/>
    </source>
</evidence>
<dbReference type="Proteomes" id="UP000663829">
    <property type="component" value="Unassembled WGS sequence"/>
</dbReference>
<dbReference type="Proteomes" id="UP000682733">
    <property type="component" value="Unassembled WGS sequence"/>
</dbReference>
<dbReference type="Proteomes" id="UP000677228">
    <property type="component" value="Unassembled WGS sequence"/>
</dbReference>
<dbReference type="EMBL" id="CAJNOQ010008944">
    <property type="protein sequence ID" value="CAF1211110.1"/>
    <property type="molecule type" value="Genomic_DNA"/>
</dbReference>
<name>A0A814XHB3_9BILA</name>
<evidence type="ECO:0000313" key="3">
    <source>
        <dbReference type="EMBL" id="CAF3975085.1"/>
    </source>
</evidence>
<dbReference type="EMBL" id="CAJOBA010035961">
    <property type="protein sequence ID" value="CAF4014221.1"/>
    <property type="molecule type" value="Genomic_DNA"/>
</dbReference>
<gene>
    <name evidence="2" type="ORF">GPM918_LOCUS24214</name>
    <name evidence="1" type="ORF">OVA965_LOCUS24155</name>
    <name evidence="3" type="ORF">SRO942_LOCUS24213</name>
    <name evidence="4" type="ORF">TMI583_LOCUS24875</name>
</gene>
<proteinExistence type="predicted"/>